<accession>A0A3E0X2T1</accession>
<comment type="caution">
    <text evidence="1">The sequence shown here is derived from an EMBL/GenBank/DDBJ whole genome shotgun (WGS) entry which is preliminary data.</text>
</comment>
<dbReference type="RefSeq" id="WP_116300922.1">
    <property type="nucleotide sequence ID" value="NZ_NFZV01000002.1"/>
</dbReference>
<dbReference type="AlphaFoldDB" id="A0A3E0X2T1"/>
<reference evidence="2" key="1">
    <citation type="submission" date="2017-05" db="EMBL/GenBank/DDBJ databases">
        <authorList>
            <person name="Sharma S."/>
            <person name="Sidhu C."/>
            <person name="Pinnaka A.K."/>
        </authorList>
    </citation>
    <scope>NUCLEOTIDE SEQUENCE [LARGE SCALE GENOMIC DNA]</scope>
    <source>
        <strain evidence="2">AK93</strain>
    </source>
</reference>
<organism evidence="1 2">
    <name type="scientific">Alkalilimnicola ehrlichii</name>
    <dbReference type="NCBI Taxonomy" id="351052"/>
    <lineage>
        <taxon>Bacteria</taxon>
        <taxon>Pseudomonadati</taxon>
        <taxon>Pseudomonadota</taxon>
        <taxon>Gammaproteobacteria</taxon>
        <taxon>Chromatiales</taxon>
        <taxon>Ectothiorhodospiraceae</taxon>
        <taxon>Alkalilimnicola</taxon>
    </lineage>
</organism>
<evidence type="ECO:0000313" key="1">
    <source>
        <dbReference type="EMBL" id="RFA38903.1"/>
    </source>
</evidence>
<gene>
    <name evidence="1" type="ORF">CAL65_03105</name>
</gene>
<protein>
    <submittedName>
        <fullName evidence="1">Uncharacterized protein</fullName>
    </submittedName>
</protein>
<dbReference type="EMBL" id="NFZW01000002">
    <property type="protein sequence ID" value="RFA38903.1"/>
    <property type="molecule type" value="Genomic_DNA"/>
</dbReference>
<keyword evidence="2" id="KW-1185">Reference proteome</keyword>
<evidence type="ECO:0000313" key="2">
    <source>
        <dbReference type="Proteomes" id="UP000256763"/>
    </source>
</evidence>
<sequence>MLTKRWLYQNEEGLRIEVINAWKLFPKLRSREALLVNGQAVSTRETGPHDSFKTTTAYTHTAVVRHKEKDYRIKIKLGSKCPGFAVGCHIFVGDELVGGDTASKLMFL</sequence>
<proteinExistence type="predicted"/>
<name>A0A3E0X2T1_9GAMM</name>
<dbReference type="Proteomes" id="UP000256763">
    <property type="component" value="Unassembled WGS sequence"/>
</dbReference>